<proteinExistence type="predicted"/>
<dbReference type="EMBL" id="CP086239">
    <property type="protein sequence ID" value="WAG60883.1"/>
    <property type="molecule type" value="Genomic_DNA"/>
</dbReference>
<evidence type="ECO:0000313" key="2">
    <source>
        <dbReference type="Proteomes" id="UP001164733"/>
    </source>
</evidence>
<sequence length="174" mass="20409">MNKIIIKDLEKTLKEEYSQTTIGDAAVTKMLGIFDRDDMPLENILICLYDMSKINQTKIKKLETNLDTLALRVYNTTDDFTKEEEEQIEFALSMLEIDQLGDIDKYKDYLRDSLYEDYTMKIVSEETDYDKIDELTNELMNKIKYPTQKMAQTFIRLVAVEIINQGCTKTIKQQ</sequence>
<dbReference type="AlphaFoldDB" id="A0AA47EIK6"/>
<gene>
    <name evidence="1" type="ORF">LL038_01125</name>
</gene>
<accession>A0AA47EIK6</accession>
<reference evidence="1" key="1">
    <citation type="submission" date="2021-11" db="EMBL/GenBank/DDBJ databases">
        <title>Clostridia strains as spoilage organisms.</title>
        <authorList>
            <person name="Wambui J."/>
            <person name="Stevens M.J.A."/>
            <person name="Stephan R."/>
        </authorList>
    </citation>
    <scope>NUCLEOTIDE SEQUENCE</scope>
    <source>
        <strain evidence="1">CF009</strain>
    </source>
</reference>
<dbReference type="Proteomes" id="UP001164733">
    <property type="component" value="Chromosome"/>
</dbReference>
<name>A0AA47EIK6_9CLOT</name>
<organism evidence="1 2">
    <name type="scientific">Clostridium estertheticum</name>
    <dbReference type="NCBI Taxonomy" id="238834"/>
    <lineage>
        <taxon>Bacteria</taxon>
        <taxon>Bacillati</taxon>
        <taxon>Bacillota</taxon>
        <taxon>Clostridia</taxon>
        <taxon>Eubacteriales</taxon>
        <taxon>Clostridiaceae</taxon>
        <taxon>Clostridium</taxon>
    </lineage>
</organism>
<dbReference type="RefSeq" id="WP_216119652.1">
    <property type="nucleotide sequence ID" value="NZ_CP086239.1"/>
</dbReference>
<evidence type="ECO:0000313" key="1">
    <source>
        <dbReference type="EMBL" id="WAG60883.1"/>
    </source>
</evidence>
<protein>
    <submittedName>
        <fullName evidence="1">Uncharacterized protein</fullName>
    </submittedName>
</protein>